<dbReference type="InterPro" id="IPR012337">
    <property type="entry name" value="RNaseH-like_sf"/>
</dbReference>
<accession>A0A540W1D3</accession>
<keyword evidence="2" id="KW-0732">Signal</keyword>
<evidence type="ECO:0000256" key="4">
    <source>
        <dbReference type="RuleBase" id="RU361188"/>
    </source>
</evidence>
<dbReference type="OrthoDB" id="3339508at2"/>
<dbReference type="Proteomes" id="UP000319103">
    <property type="component" value="Unassembled WGS sequence"/>
</dbReference>
<organism evidence="6 7">
    <name type="scientific">Kitasatospora acidiphila</name>
    <dbReference type="NCBI Taxonomy" id="2567942"/>
    <lineage>
        <taxon>Bacteria</taxon>
        <taxon>Bacillati</taxon>
        <taxon>Actinomycetota</taxon>
        <taxon>Actinomycetes</taxon>
        <taxon>Kitasatosporales</taxon>
        <taxon>Streptomycetaceae</taxon>
        <taxon>Kitasatospora</taxon>
    </lineage>
</organism>
<dbReference type="GO" id="GO:0016020">
    <property type="term" value="C:membrane"/>
    <property type="evidence" value="ECO:0007669"/>
    <property type="project" value="GOC"/>
</dbReference>
<feature type="domain" description="Glycosyl hydrolase family 30 TIM-barrel" evidence="5">
    <location>
        <begin position="8"/>
        <end position="129"/>
    </location>
</feature>
<dbReference type="EMBL" id="VIGB01000003">
    <property type="protein sequence ID" value="TQF02839.1"/>
    <property type="molecule type" value="Genomic_DNA"/>
</dbReference>
<evidence type="ECO:0000256" key="3">
    <source>
        <dbReference type="ARBA" id="ARBA00022801"/>
    </source>
</evidence>
<dbReference type="InterPro" id="IPR033453">
    <property type="entry name" value="Glyco_hydro_30_TIM-barrel"/>
</dbReference>
<dbReference type="Gene3D" id="3.20.20.80">
    <property type="entry name" value="Glycosidases"/>
    <property type="match status" value="1"/>
</dbReference>
<evidence type="ECO:0000313" key="6">
    <source>
        <dbReference type="EMBL" id="TQF02839.1"/>
    </source>
</evidence>
<keyword evidence="7" id="KW-1185">Reference proteome</keyword>
<gene>
    <name evidence="6" type="ORF">E6W39_11925</name>
</gene>
<comment type="similarity">
    <text evidence="1 4">Belongs to the glycosyl hydrolase 30 family.</text>
</comment>
<comment type="caution">
    <text evidence="6">The sequence shown here is derived from an EMBL/GenBank/DDBJ whole genome shotgun (WGS) entry which is preliminary data.</text>
</comment>
<dbReference type="SUPFAM" id="SSF51445">
    <property type="entry name" value="(Trans)glycosidases"/>
    <property type="match status" value="1"/>
</dbReference>
<sequence length="293" mass="33131">MNKLFNRSAGGIGLSLMRVPMGSSDYTATPPTYSYDDNNNVADPTLAHFSITHDQAYTIPILQQAQSLNPSMKLLANDWSPPAWMKSNDSMLGANGQGAPAGTLNSDDYGPARPVLRQIPYETARIRFWQRLHPRAWRHSAWSDHRGQLPTIEGTLIRLDVDHLPSGGTPKPVWLWFSDPTPADADTDTAWHAFLRRFDLEHTFRFLKQTLGWTRPRLREPAAADRWTCLVLAAHTQLRLARPLSADLRRPWERPQPPERLTPTRVRRGFRNIRTTLPCPTAVARPSRPGPGR</sequence>
<evidence type="ECO:0000313" key="7">
    <source>
        <dbReference type="Proteomes" id="UP000319103"/>
    </source>
</evidence>
<name>A0A540W1D3_9ACTN</name>
<dbReference type="GO" id="GO:0006680">
    <property type="term" value="P:glucosylceramide catabolic process"/>
    <property type="evidence" value="ECO:0007669"/>
    <property type="project" value="TreeGrafter"/>
</dbReference>
<dbReference type="Pfam" id="PF02055">
    <property type="entry name" value="Glyco_hydro_30"/>
    <property type="match status" value="1"/>
</dbReference>
<dbReference type="PANTHER" id="PTHR11069">
    <property type="entry name" value="GLUCOSYLCERAMIDASE"/>
    <property type="match status" value="1"/>
</dbReference>
<dbReference type="InterPro" id="IPR017853">
    <property type="entry name" value="GH"/>
</dbReference>
<evidence type="ECO:0000259" key="5">
    <source>
        <dbReference type="Pfam" id="PF02055"/>
    </source>
</evidence>
<keyword evidence="3 4" id="KW-0378">Hydrolase</keyword>
<reference evidence="6 7" key="1">
    <citation type="submission" date="2019-06" db="EMBL/GenBank/DDBJ databases">
        <title>Description of Kitasatospora acidophila sp. nov. isolated from pine grove soil, and reclassification of Streptomyces novaecaesareae to Kitasatospora novaeceasareae comb. nov.</title>
        <authorList>
            <person name="Kim M.J."/>
        </authorList>
    </citation>
    <scope>NUCLEOTIDE SEQUENCE [LARGE SCALE GENOMIC DNA]</scope>
    <source>
        <strain evidence="6 7">MMS16-CNU292</strain>
    </source>
</reference>
<proteinExistence type="inferred from homology"/>
<dbReference type="InterPro" id="IPR001139">
    <property type="entry name" value="Glyco_hydro_30"/>
</dbReference>
<dbReference type="GO" id="GO:0004348">
    <property type="term" value="F:glucosylceramidase activity"/>
    <property type="evidence" value="ECO:0007669"/>
    <property type="project" value="InterPro"/>
</dbReference>
<evidence type="ECO:0000256" key="1">
    <source>
        <dbReference type="ARBA" id="ARBA00005382"/>
    </source>
</evidence>
<dbReference type="AlphaFoldDB" id="A0A540W1D3"/>
<protein>
    <recommendedName>
        <fullName evidence="5">Glycosyl hydrolase family 30 TIM-barrel domain-containing protein</fullName>
    </recommendedName>
</protein>
<keyword evidence="4" id="KW-0326">Glycosidase</keyword>
<dbReference type="PANTHER" id="PTHR11069:SF23">
    <property type="entry name" value="LYSOSOMAL ACID GLUCOSYLCERAMIDASE"/>
    <property type="match status" value="1"/>
</dbReference>
<evidence type="ECO:0000256" key="2">
    <source>
        <dbReference type="ARBA" id="ARBA00022729"/>
    </source>
</evidence>
<dbReference type="SUPFAM" id="SSF53098">
    <property type="entry name" value="Ribonuclease H-like"/>
    <property type="match status" value="1"/>
</dbReference>